<evidence type="ECO:0000256" key="8">
    <source>
        <dbReference type="RuleBase" id="RU003953"/>
    </source>
</evidence>
<keyword evidence="4 11" id="KW-0548">Nucleotidyltransferase</keyword>
<reference evidence="11 12" key="1">
    <citation type="submission" date="2017-03" db="EMBL/GenBank/DDBJ databases">
        <authorList>
            <person name="Afonso C.L."/>
            <person name="Miller P.J."/>
            <person name="Scott M.A."/>
            <person name="Spackman E."/>
            <person name="Goraichik I."/>
            <person name="Dimitrov K.M."/>
            <person name="Suarez D.L."/>
            <person name="Swayne D.E."/>
        </authorList>
    </citation>
    <scope>NUCLEOTIDE SEQUENCE [LARGE SCALE GENOMIC DNA]</scope>
    <source>
        <strain evidence="11 12">CECT 7745</strain>
    </source>
</reference>
<dbReference type="CDD" id="cd05398">
    <property type="entry name" value="NT_ClassII-CCAase"/>
    <property type="match status" value="1"/>
</dbReference>
<gene>
    <name evidence="11" type="primary">cca</name>
    <name evidence="11" type="ORF">ROA7745_01801</name>
</gene>
<evidence type="ECO:0000313" key="12">
    <source>
        <dbReference type="Proteomes" id="UP000193224"/>
    </source>
</evidence>
<evidence type="ECO:0000313" key="11">
    <source>
        <dbReference type="EMBL" id="SMC11980.1"/>
    </source>
</evidence>
<evidence type="ECO:0000256" key="6">
    <source>
        <dbReference type="ARBA" id="ARBA00022741"/>
    </source>
</evidence>
<dbReference type="PANTHER" id="PTHR46173:SF1">
    <property type="entry name" value="CCA TRNA NUCLEOTIDYLTRANSFERASE 1, MITOCHONDRIAL"/>
    <property type="match status" value="1"/>
</dbReference>
<keyword evidence="2 8" id="KW-0808">Transferase</keyword>
<dbReference type="InterPro" id="IPR002646">
    <property type="entry name" value="PolA_pol_head_dom"/>
</dbReference>
<dbReference type="SUPFAM" id="SSF81301">
    <property type="entry name" value="Nucleotidyltransferase"/>
    <property type="match status" value="1"/>
</dbReference>
<dbReference type="OrthoDB" id="9805698at2"/>
<feature type="domain" description="tRNA nucleotidyltransferase/poly(A) polymerase RNA and SrmB- binding" evidence="10">
    <location>
        <begin position="184"/>
        <end position="239"/>
    </location>
</feature>
<accession>A0A1X7BQW6</accession>
<keyword evidence="8" id="KW-0694">RNA-binding</keyword>
<name>A0A1X7BQW6_9RHOB</name>
<evidence type="ECO:0000259" key="10">
    <source>
        <dbReference type="Pfam" id="PF12627"/>
    </source>
</evidence>
<dbReference type="SUPFAM" id="SSF81891">
    <property type="entry name" value="Poly A polymerase C-terminal region-like"/>
    <property type="match status" value="1"/>
</dbReference>
<keyword evidence="3" id="KW-0819">tRNA processing</keyword>
<keyword evidence="7" id="KW-0460">Magnesium</keyword>
<dbReference type="InterPro" id="IPR043519">
    <property type="entry name" value="NT_sf"/>
</dbReference>
<dbReference type="EMBL" id="FWXB01000005">
    <property type="protein sequence ID" value="SMC11980.1"/>
    <property type="molecule type" value="Genomic_DNA"/>
</dbReference>
<dbReference type="Pfam" id="PF01743">
    <property type="entry name" value="PolyA_pol"/>
    <property type="match status" value="1"/>
</dbReference>
<evidence type="ECO:0000256" key="3">
    <source>
        <dbReference type="ARBA" id="ARBA00022694"/>
    </source>
</evidence>
<dbReference type="GO" id="GO:0000049">
    <property type="term" value="F:tRNA binding"/>
    <property type="evidence" value="ECO:0007669"/>
    <property type="project" value="TreeGrafter"/>
</dbReference>
<dbReference type="RefSeq" id="WP_085799938.1">
    <property type="nucleotide sequence ID" value="NZ_FWXB01000005.1"/>
</dbReference>
<dbReference type="Pfam" id="PF12627">
    <property type="entry name" value="PolyA_pol_RNAbd"/>
    <property type="match status" value="1"/>
</dbReference>
<dbReference type="EC" id="2.7.7.72" evidence="11"/>
<dbReference type="PROSITE" id="PS51257">
    <property type="entry name" value="PROKAR_LIPOPROTEIN"/>
    <property type="match status" value="1"/>
</dbReference>
<dbReference type="PANTHER" id="PTHR46173">
    <property type="entry name" value="CCA TRNA NUCLEOTIDYLTRANSFERASE 1, MITOCHONDRIAL"/>
    <property type="match status" value="1"/>
</dbReference>
<proteinExistence type="inferred from homology"/>
<dbReference type="AlphaFoldDB" id="A0A1X7BQW6"/>
<dbReference type="GO" id="GO:0008033">
    <property type="term" value="P:tRNA processing"/>
    <property type="evidence" value="ECO:0007669"/>
    <property type="project" value="UniProtKB-KW"/>
</dbReference>
<evidence type="ECO:0000256" key="4">
    <source>
        <dbReference type="ARBA" id="ARBA00022695"/>
    </source>
</evidence>
<dbReference type="Gene3D" id="1.10.3090.10">
    <property type="entry name" value="cca-adding enzyme, domain 2"/>
    <property type="match status" value="1"/>
</dbReference>
<comment type="cofactor">
    <cofactor evidence="1">
        <name>Mg(2+)</name>
        <dbReference type="ChEBI" id="CHEBI:18420"/>
    </cofactor>
</comment>
<evidence type="ECO:0000259" key="9">
    <source>
        <dbReference type="Pfam" id="PF01743"/>
    </source>
</evidence>
<dbReference type="Gene3D" id="3.30.460.10">
    <property type="entry name" value="Beta Polymerase, domain 2"/>
    <property type="match status" value="1"/>
</dbReference>
<sequence>MKVAGDWIETPATQAVCAMLNDAGHQALFVGGCIRNALLREPVSDIDIATDALPERVIELAENAGLKPVPTGLKHGTVTVVADHIPHEITTFRKDVETHGRHAVVAFSDDIIDDARRRDFTMNALYAKADGTLVDPLGGMDDLHARRVRFIDDAGQRIREDYLRILRFFRFHAWYGDPLEGLDAEGLEAIAAHVDGLASLSRERIGAEIVKLLAAPDPAMSVAAMRHAGVMRAVLPGADDRYLAPLVHIESDFGIAAEPLRRLACLGGEDPVEPLRLSNTQARQLDLLRNEISSTKGAAELGYRYGVKSGLDILILRSALLEQRHDPESAQILEKGASSHFPIRAADLMPDYSGPALGARLKELEQRWIASDFSLTKEELVRL</sequence>
<comment type="similarity">
    <text evidence="8">Belongs to the tRNA nucleotidyltransferase/poly(A) polymerase family.</text>
</comment>
<dbReference type="Proteomes" id="UP000193224">
    <property type="component" value="Unassembled WGS sequence"/>
</dbReference>
<keyword evidence="6" id="KW-0547">Nucleotide-binding</keyword>
<dbReference type="InterPro" id="IPR032828">
    <property type="entry name" value="PolyA_RNA-bd"/>
</dbReference>
<dbReference type="GO" id="GO:0004810">
    <property type="term" value="F:CCA tRNA nucleotidyltransferase activity"/>
    <property type="evidence" value="ECO:0007669"/>
    <property type="project" value="UniProtKB-EC"/>
</dbReference>
<evidence type="ECO:0000256" key="7">
    <source>
        <dbReference type="ARBA" id="ARBA00022842"/>
    </source>
</evidence>
<evidence type="ECO:0000256" key="2">
    <source>
        <dbReference type="ARBA" id="ARBA00022679"/>
    </source>
</evidence>
<evidence type="ECO:0000256" key="1">
    <source>
        <dbReference type="ARBA" id="ARBA00001946"/>
    </source>
</evidence>
<keyword evidence="12" id="KW-1185">Reference proteome</keyword>
<feature type="domain" description="Poly A polymerase head" evidence="9">
    <location>
        <begin position="29"/>
        <end position="149"/>
    </location>
</feature>
<organism evidence="11 12">
    <name type="scientific">Roseovarius aestuarii</name>
    <dbReference type="NCBI Taxonomy" id="475083"/>
    <lineage>
        <taxon>Bacteria</taxon>
        <taxon>Pseudomonadati</taxon>
        <taxon>Pseudomonadota</taxon>
        <taxon>Alphaproteobacteria</taxon>
        <taxon>Rhodobacterales</taxon>
        <taxon>Roseobacteraceae</taxon>
        <taxon>Roseovarius</taxon>
    </lineage>
</organism>
<dbReference type="InterPro" id="IPR050264">
    <property type="entry name" value="Bact_CCA-adding_enz_type3_sf"/>
</dbReference>
<keyword evidence="5" id="KW-0479">Metal-binding</keyword>
<dbReference type="GO" id="GO:0046872">
    <property type="term" value="F:metal ion binding"/>
    <property type="evidence" value="ECO:0007669"/>
    <property type="project" value="UniProtKB-KW"/>
</dbReference>
<evidence type="ECO:0000256" key="5">
    <source>
        <dbReference type="ARBA" id="ARBA00022723"/>
    </source>
</evidence>
<protein>
    <submittedName>
        <fullName evidence="11">CCA-adding enzyme</fullName>
        <ecNumber evidence="11">2.7.7.72</ecNumber>
    </submittedName>
</protein>
<dbReference type="GO" id="GO:0000166">
    <property type="term" value="F:nucleotide binding"/>
    <property type="evidence" value="ECO:0007669"/>
    <property type="project" value="UniProtKB-KW"/>
</dbReference>